<protein>
    <submittedName>
        <fullName evidence="2">Uncharacterized protein</fullName>
    </submittedName>
</protein>
<accession>A0A8T0HW27</accession>
<feature type="compositionally biased region" description="Basic and acidic residues" evidence="1">
    <location>
        <begin position="66"/>
        <end position="83"/>
    </location>
</feature>
<proteinExistence type="predicted"/>
<dbReference type="Proteomes" id="UP000822688">
    <property type="component" value="Chromosome V"/>
</dbReference>
<keyword evidence="3" id="KW-1185">Reference proteome</keyword>
<gene>
    <name evidence="2" type="ORF">KC19_VG302800</name>
</gene>
<dbReference type="EMBL" id="CM026426">
    <property type="protein sequence ID" value="KAG0574919.1"/>
    <property type="molecule type" value="Genomic_DNA"/>
</dbReference>
<evidence type="ECO:0000256" key="1">
    <source>
        <dbReference type="SAM" id="MobiDB-lite"/>
    </source>
</evidence>
<comment type="caution">
    <text evidence="2">The sequence shown here is derived from an EMBL/GenBank/DDBJ whole genome shotgun (WGS) entry which is preliminary data.</text>
</comment>
<reference evidence="2" key="1">
    <citation type="submission" date="2020-06" db="EMBL/GenBank/DDBJ databases">
        <title>WGS assembly of Ceratodon purpureus strain R40.</title>
        <authorList>
            <person name="Carey S.B."/>
            <person name="Jenkins J."/>
            <person name="Shu S."/>
            <person name="Lovell J.T."/>
            <person name="Sreedasyam A."/>
            <person name="Maumus F."/>
            <person name="Tiley G.P."/>
            <person name="Fernandez-Pozo N."/>
            <person name="Barry K."/>
            <person name="Chen C."/>
            <person name="Wang M."/>
            <person name="Lipzen A."/>
            <person name="Daum C."/>
            <person name="Saski C.A."/>
            <person name="Payton A.C."/>
            <person name="Mcbreen J.C."/>
            <person name="Conrad R.E."/>
            <person name="Kollar L.M."/>
            <person name="Olsson S."/>
            <person name="Huttunen S."/>
            <person name="Landis J.B."/>
            <person name="Wickett N.J."/>
            <person name="Johnson M.G."/>
            <person name="Rensing S.A."/>
            <person name="Grimwood J."/>
            <person name="Schmutz J."/>
            <person name="Mcdaniel S.F."/>
        </authorList>
    </citation>
    <scope>NUCLEOTIDE SEQUENCE</scope>
    <source>
        <strain evidence="2">R40</strain>
    </source>
</reference>
<evidence type="ECO:0000313" key="2">
    <source>
        <dbReference type="EMBL" id="KAG0574919.1"/>
    </source>
</evidence>
<organism evidence="2 3">
    <name type="scientific">Ceratodon purpureus</name>
    <name type="common">Fire moss</name>
    <name type="synonym">Dicranum purpureum</name>
    <dbReference type="NCBI Taxonomy" id="3225"/>
    <lineage>
        <taxon>Eukaryota</taxon>
        <taxon>Viridiplantae</taxon>
        <taxon>Streptophyta</taxon>
        <taxon>Embryophyta</taxon>
        <taxon>Bryophyta</taxon>
        <taxon>Bryophytina</taxon>
        <taxon>Bryopsida</taxon>
        <taxon>Dicranidae</taxon>
        <taxon>Pseudoditrichales</taxon>
        <taxon>Ditrichaceae</taxon>
        <taxon>Ceratodon</taxon>
    </lineage>
</organism>
<sequence>MLPHMKRLQSQRPRRTTKNILQAEPPRDGPSKALGLHLKNYPGSEKNANHFCTPEHNYPRNPHPLPEPKKNPTHSDPDAEKRNPKQTPKRKNKTTFSLHHAPH</sequence>
<name>A0A8T0HW27_CERPU</name>
<feature type="compositionally biased region" description="Basic residues" evidence="1">
    <location>
        <begin position="1"/>
        <end position="17"/>
    </location>
</feature>
<dbReference type="AlphaFoldDB" id="A0A8T0HW27"/>
<evidence type="ECO:0000313" key="3">
    <source>
        <dbReference type="Proteomes" id="UP000822688"/>
    </source>
</evidence>
<feature type="region of interest" description="Disordered" evidence="1">
    <location>
        <begin position="1"/>
        <end position="103"/>
    </location>
</feature>